<keyword evidence="1" id="KW-0863">Zinc-finger</keyword>
<evidence type="ECO:0000256" key="1">
    <source>
        <dbReference type="PROSITE-ProRule" id="PRU00042"/>
    </source>
</evidence>
<keyword evidence="1" id="KW-0479">Metal-binding</keyword>
<feature type="compositionally biased region" description="Acidic residues" evidence="2">
    <location>
        <begin position="566"/>
        <end position="578"/>
    </location>
</feature>
<organism evidence="4">
    <name type="scientific">Phaffia rhodozyma</name>
    <name type="common">Yeast</name>
    <name type="synonym">Xanthophyllomyces dendrorhous</name>
    <dbReference type="NCBI Taxonomy" id="264483"/>
    <lineage>
        <taxon>Eukaryota</taxon>
        <taxon>Fungi</taxon>
        <taxon>Dikarya</taxon>
        <taxon>Basidiomycota</taxon>
        <taxon>Agaricomycotina</taxon>
        <taxon>Tremellomycetes</taxon>
        <taxon>Cystofilobasidiales</taxon>
        <taxon>Mrakiaceae</taxon>
        <taxon>Phaffia</taxon>
    </lineage>
</organism>
<feature type="compositionally biased region" description="Low complexity" evidence="2">
    <location>
        <begin position="97"/>
        <end position="113"/>
    </location>
</feature>
<dbReference type="EMBL" id="LN483142">
    <property type="protein sequence ID" value="CED83090.1"/>
    <property type="molecule type" value="Genomic_DNA"/>
</dbReference>
<dbReference type="InterPro" id="IPR013087">
    <property type="entry name" value="Znf_C2H2_type"/>
</dbReference>
<reference evidence="4" key="1">
    <citation type="submission" date="2014-08" db="EMBL/GenBank/DDBJ databases">
        <authorList>
            <person name="Sharma Rahul"/>
            <person name="Thines Marco"/>
        </authorList>
    </citation>
    <scope>NUCLEOTIDE SEQUENCE</scope>
</reference>
<feature type="domain" description="C2H2-type" evidence="3">
    <location>
        <begin position="231"/>
        <end position="254"/>
    </location>
</feature>
<dbReference type="AlphaFoldDB" id="A0A0F7SRF9"/>
<feature type="compositionally biased region" description="Low complexity" evidence="2">
    <location>
        <begin position="503"/>
        <end position="518"/>
    </location>
</feature>
<dbReference type="GO" id="GO:0008270">
    <property type="term" value="F:zinc ion binding"/>
    <property type="evidence" value="ECO:0007669"/>
    <property type="project" value="UniProtKB-KW"/>
</dbReference>
<keyword evidence="1" id="KW-0862">Zinc</keyword>
<accession>A0A0F7SRF9</accession>
<dbReference type="PROSITE" id="PS50157">
    <property type="entry name" value="ZINC_FINGER_C2H2_2"/>
    <property type="match status" value="1"/>
</dbReference>
<evidence type="ECO:0000256" key="2">
    <source>
        <dbReference type="SAM" id="MobiDB-lite"/>
    </source>
</evidence>
<feature type="region of interest" description="Disordered" evidence="2">
    <location>
        <begin position="324"/>
        <end position="410"/>
    </location>
</feature>
<feature type="region of interest" description="Disordered" evidence="2">
    <location>
        <begin position="62"/>
        <end position="184"/>
    </location>
</feature>
<evidence type="ECO:0000313" key="4">
    <source>
        <dbReference type="EMBL" id="CED83090.1"/>
    </source>
</evidence>
<proteinExistence type="predicted"/>
<name>A0A0F7SRF9_PHARH</name>
<sequence>MSLTSSLAAQDVDRNAADQLLDLSSSYNQSVINTASSDLTVTSSSTGSTRPQTIVTRSFSTKPVAIPTPSSGYLPRKSRRGSEAGTGGEFTAGSLPASVGSAHGSGSSLMLSGMEKKKAGGGSGTSPYGMMRRESSRTSRKGSVPPTLFDFRQTDSGSSPVGSPRQLPIQTEPRPIPVKSNQTPSPLPFVPQSLPASSEVILQPGDAEDGEILDPEIIGKLGKRRKSENVFRCESCNKIYRHPSCLVKHRWQHSPHWNESSKLLLSKHQQVQVLEAATILVHLHPNSGTSLPEDKSLWPAAVSPTSHPMPSISFLDSRQVSRANSAAARGISPADISTGETSRSSEDHTSSSSPASSTEDTDPDHDHDSGYGGSVVRPPLADVKRSSPHSSSPGGLAPALRVASDPIPMNRRTSFGTATLAMGNLALGASPRGGGSGSLGGGSEHGSFQPSSFQPSRGFQSPLHSYVSSSPSLMGGYPLNGHHAHGSNGTGSTVPYGSPYGTSPALPLPSSSLRRGSSFVDDGDDDENEDEGDEDADEEEYDEEDDGSDPRRRLRYLRSSRVPDEVVLEEEEDAEMDAEGQSQPKEVHGAWDMEDMDL</sequence>
<evidence type="ECO:0000259" key="3">
    <source>
        <dbReference type="PROSITE" id="PS50157"/>
    </source>
</evidence>
<protein>
    <submittedName>
        <fullName evidence="4">Zinc finger, C2H2</fullName>
    </submittedName>
</protein>
<dbReference type="PROSITE" id="PS00028">
    <property type="entry name" value="ZINC_FINGER_C2H2_1"/>
    <property type="match status" value="1"/>
</dbReference>
<feature type="compositionally biased region" description="Gly residues" evidence="2">
    <location>
        <begin position="431"/>
        <end position="444"/>
    </location>
</feature>
<feature type="compositionally biased region" description="Low complexity" evidence="2">
    <location>
        <begin position="461"/>
        <end position="473"/>
    </location>
</feature>
<feature type="compositionally biased region" description="Polar residues" evidence="2">
    <location>
        <begin position="448"/>
        <end position="459"/>
    </location>
</feature>
<feature type="region of interest" description="Disordered" evidence="2">
    <location>
        <begin position="429"/>
        <end position="598"/>
    </location>
</feature>
<feature type="compositionally biased region" description="Acidic residues" evidence="2">
    <location>
        <begin position="521"/>
        <end position="547"/>
    </location>
</feature>